<keyword evidence="2" id="KW-0645">Protease</keyword>
<organism evidence="5 6">
    <name type="scientific">Chitinophaga pinensis</name>
    <dbReference type="NCBI Taxonomy" id="79329"/>
    <lineage>
        <taxon>Bacteria</taxon>
        <taxon>Pseudomonadati</taxon>
        <taxon>Bacteroidota</taxon>
        <taxon>Chitinophagia</taxon>
        <taxon>Chitinophagales</taxon>
        <taxon>Chitinophagaceae</taxon>
        <taxon>Chitinophaga</taxon>
    </lineage>
</organism>
<comment type="caution">
    <text evidence="5">The sequence shown here is derived from an EMBL/GenBank/DDBJ whole genome shotgun (WGS) entry which is preliminary data.</text>
</comment>
<proteinExistence type="inferred from homology"/>
<evidence type="ECO:0000256" key="3">
    <source>
        <dbReference type="ARBA" id="ARBA00022801"/>
    </source>
</evidence>
<dbReference type="OrthoDB" id="3373764at2"/>
<keyword evidence="3 5" id="KW-0378">Hydrolase</keyword>
<sequence>MKNVVLASTSTLHGEAYLSYLLPVMRELFAGVTEVIFVPYARPGGISHDEYTEKAATVFAAAGYQLRGLHTFEEPAAAIKNAQAFFTGGGNTFLLVKQLHELGLMDLLAEAVEKGTPYMGTSAGSNIGGVNMQTTNDMPVVYPPSFQTMGLIPFNLNPHYLDPIPGLPHMGESRETRIREFQVQQDLPVVGLREGSWIRIKDKRITLEGTLSAKIFEKDKAAYEVEAGTELEFSKTIPLSSADTHSR</sequence>
<dbReference type="NCBIfam" id="NF003642">
    <property type="entry name" value="PRK05282.1"/>
    <property type="match status" value="1"/>
</dbReference>
<dbReference type="RefSeq" id="WP_146305696.1">
    <property type="nucleotide sequence ID" value="NZ_VOHS01000012.1"/>
</dbReference>
<evidence type="ECO:0000256" key="4">
    <source>
        <dbReference type="ARBA" id="ARBA00022825"/>
    </source>
</evidence>
<dbReference type="CDD" id="cd03146">
    <property type="entry name" value="GAT1_Peptidase_E"/>
    <property type="match status" value="1"/>
</dbReference>
<evidence type="ECO:0000313" key="6">
    <source>
        <dbReference type="Proteomes" id="UP000318815"/>
    </source>
</evidence>
<keyword evidence="4" id="KW-0720">Serine protease</keyword>
<name>A0A5C6LT05_9BACT</name>
<dbReference type="EC" id="3.4.13.21" evidence="5"/>
<evidence type="ECO:0000313" key="5">
    <source>
        <dbReference type="EMBL" id="TWV99813.1"/>
    </source>
</evidence>
<dbReference type="GO" id="GO:0008236">
    <property type="term" value="F:serine-type peptidase activity"/>
    <property type="evidence" value="ECO:0007669"/>
    <property type="project" value="UniProtKB-KW"/>
</dbReference>
<dbReference type="Proteomes" id="UP000318815">
    <property type="component" value="Unassembled WGS sequence"/>
</dbReference>
<dbReference type="PANTHER" id="PTHR20842">
    <property type="entry name" value="PROTEASE S51 ALPHA-ASPARTYL DIPEPTIDASE"/>
    <property type="match status" value="1"/>
</dbReference>
<dbReference type="GO" id="GO:0006508">
    <property type="term" value="P:proteolysis"/>
    <property type="evidence" value="ECO:0007669"/>
    <property type="project" value="UniProtKB-KW"/>
</dbReference>
<reference evidence="5 6" key="1">
    <citation type="submission" date="2019-08" db="EMBL/GenBank/DDBJ databases">
        <title>Whole genome sequencing of chitin degrading bacteria Chitinophaga pinensis YS16.</title>
        <authorList>
            <person name="Singh R.P."/>
            <person name="Manchanda G."/>
            <person name="Maurya I.K."/>
            <person name="Joshi N.K."/>
            <person name="Srivastava A.K."/>
        </authorList>
    </citation>
    <scope>NUCLEOTIDE SEQUENCE [LARGE SCALE GENOMIC DNA]</scope>
    <source>
        <strain evidence="5 6">YS-16</strain>
    </source>
</reference>
<evidence type="ECO:0000256" key="1">
    <source>
        <dbReference type="ARBA" id="ARBA00006534"/>
    </source>
</evidence>
<dbReference type="GO" id="GO:0016805">
    <property type="term" value="F:dipeptidase activity"/>
    <property type="evidence" value="ECO:0007669"/>
    <property type="project" value="UniProtKB-KW"/>
</dbReference>
<keyword evidence="6" id="KW-1185">Reference proteome</keyword>
<gene>
    <name evidence="5" type="primary">pepE</name>
    <name evidence="5" type="ORF">FEF09_13995</name>
</gene>
<comment type="similarity">
    <text evidence="1">Belongs to the peptidase S51 family.</text>
</comment>
<dbReference type="InterPro" id="IPR005320">
    <property type="entry name" value="Peptidase_S51"/>
</dbReference>
<evidence type="ECO:0000256" key="2">
    <source>
        <dbReference type="ARBA" id="ARBA00022670"/>
    </source>
</evidence>
<dbReference type="AlphaFoldDB" id="A0A5C6LT05"/>
<dbReference type="Pfam" id="PF03575">
    <property type="entry name" value="Peptidase_S51"/>
    <property type="match status" value="1"/>
</dbReference>
<dbReference type="PANTHER" id="PTHR20842:SF0">
    <property type="entry name" value="ALPHA-ASPARTYL DIPEPTIDASE"/>
    <property type="match status" value="1"/>
</dbReference>
<dbReference type="SUPFAM" id="SSF52317">
    <property type="entry name" value="Class I glutamine amidotransferase-like"/>
    <property type="match status" value="1"/>
</dbReference>
<dbReference type="InterPro" id="IPR029062">
    <property type="entry name" value="Class_I_gatase-like"/>
</dbReference>
<dbReference type="Gene3D" id="3.40.50.880">
    <property type="match status" value="1"/>
</dbReference>
<dbReference type="EMBL" id="VOHS01000012">
    <property type="protein sequence ID" value="TWV99813.1"/>
    <property type="molecule type" value="Genomic_DNA"/>
</dbReference>
<protein>
    <submittedName>
        <fullName evidence="5">Dipeptidase PepE</fullName>
        <ecNumber evidence="5">3.4.13.21</ecNumber>
    </submittedName>
</protein>
<keyword evidence="5" id="KW-0224">Dipeptidase</keyword>
<accession>A0A5C6LT05</accession>